<dbReference type="EMBL" id="NBIV01000294">
    <property type="protein sequence ID" value="PXF40442.1"/>
    <property type="molecule type" value="Genomic_DNA"/>
</dbReference>
<dbReference type="AlphaFoldDB" id="A0A2V3IEG5"/>
<organism evidence="2 3">
    <name type="scientific">Gracilariopsis chorda</name>
    <dbReference type="NCBI Taxonomy" id="448386"/>
    <lineage>
        <taxon>Eukaryota</taxon>
        <taxon>Rhodophyta</taxon>
        <taxon>Florideophyceae</taxon>
        <taxon>Rhodymeniophycidae</taxon>
        <taxon>Gracilariales</taxon>
        <taxon>Gracilariaceae</taxon>
        <taxon>Gracilariopsis</taxon>
    </lineage>
</organism>
<gene>
    <name evidence="2" type="ORF">BWQ96_09847</name>
</gene>
<evidence type="ECO:0000256" key="1">
    <source>
        <dbReference type="SAM" id="Phobius"/>
    </source>
</evidence>
<proteinExistence type="predicted"/>
<keyword evidence="3" id="KW-1185">Reference proteome</keyword>
<keyword evidence="1" id="KW-0472">Membrane</keyword>
<evidence type="ECO:0000313" key="2">
    <source>
        <dbReference type="EMBL" id="PXF40442.1"/>
    </source>
</evidence>
<keyword evidence="1" id="KW-0812">Transmembrane</keyword>
<reference evidence="2 3" key="1">
    <citation type="journal article" date="2018" name="Mol. Biol. Evol.">
        <title>Analysis of the draft genome of the red seaweed Gracilariopsis chorda provides insights into genome size evolution in Rhodophyta.</title>
        <authorList>
            <person name="Lee J."/>
            <person name="Yang E.C."/>
            <person name="Graf L."/>
            <person name="Yang J.H."/>
            <person name="Qiu H."/>
            <person name="Zel Zion U."/>
            <person name="Chan C.X."/>
            <person name="Stephens T.G."/>
            <person name="Weber A.P.M."/>
            <person name="Boo G.H."/>
            <person name="Boo S.M."/>
            <person name="Kim K.M."/>
            <person name="Shin Y."/>
            <person name="Jung M."/>
            <person name="Lee S.J."/>
            <person name="Yim H.S."/>
            <person name="Lee J.H."/>
            <person name="Bhattacharya D."/>
            <person name="Yoon H.S."/>
        </authorList>
    </citation>
    <scope>NUCLEOTIDE SEQUENCE [LARGE SCALE GENOMIC DNA]</scope>
    <source>
        <strain evidence="2 3">SKKU-2015</strain>
        <tissue evidence="2">Whole body</tissue>
    </source>
</reference>
<dbReference type="Proteomes" id="UP000247409">
    <property type="component" value="Unassembled WGS sequence"/>
</dbReference>
<protein>
    <submittedName>
        <fullName evidence="2">Uncharacterized protein</fullName>
    </submittedName>
</protein>
<feature type="transmembrane region" description="Helical" evidence="1">
    <location>
        <begin position="85"/>
        <end position="103"/>
    </location>
</feature>
<evidence type="ECO:0000313" key="3">
    <source>
        <dbReference type="Proteomes" id="UP000247409"/>
    </source>
</evidence>
<accession>A0A2V3IEG5</accession>
<comment type="caution">
    <text evidence="2">The sequence shown here is derived from an EMBL/GenBank/DDBJ whole genome shotgun (WGS) entry which is preliminary data.</text>
</comment>
<keyword evidence="1" id="KW-1133">Transmembrane helix</keyword>
<name>A0A2V3IEG5_9FLOR</name>
<feature type="transmembrane region" description="Helical" evidence="1">
    <location>
        <begin position="47"/>
        <end position="65"/>
    </location>
</feature>
<sequence length="107" mass="11538">MSADMSALASRLLGPYHEHPPSAIMDTESAGCSSFGGSNWTMPLVEAFPFVVSSLFFAAKTHFELIKGLCQVRLGANYIRRRRKALLVVPSSLLMVGSLTGAAKHVE</sequence>